<dbReference type="Proteomes" id="UP001140949">
    <property type="component" value="Unassembled WGS sequence"/>
</dbReference>
<proteinExistence type="predicted"/>
<evidence type="ECO:0000313" key="2">
    <source>
        <dbReference type="Proteomes" id="UP001140949"/>
    </source>
</evidence>
<dbReference type="AlphaFoldDB" id="A0AAX6I4F2"/>
<name>A0AAX6I4F2_IRIPA</name>
<keyword evidence="2" id="KW-1185">Reference proteome</keyword>
<dbReference type="EMBL" id="JANAVB010004796">
    <property type="protein sequence ID" value="KAJ6848119.1"/>
    <property type="molecule type" value="Genomic_DNA"/>
</dbReference>
<gene>
    <name evidence="1" type="ORF">M6B38_116475</name>
</gene>
<comment type="caution">
    <text evidence="1">The sequence shown here is derived from an EMBL/GenBank/DDBJ whole genome shotgun (WGS) entry which is preliminary data.</text>
</comment>
<accession>A0AAX6I4F2</accession>
<protein>
    <submittedName>
        <fullName evidence="1">Uncharacterized protein</fullName>
    </submittedName>
</protein>
<sequence length="65" mass="7124">MDLWERVDNRSCFDLQARIDSVSLLDPSGSVSDTIVVVGIRGYGFDFPGGYPALLPTLDHPEQGK</sequence>
<organism evidence="1 2">
    <name type="scientific">Iris pallida</name>
    <name type="common">Sweet iris</name>
    <dbReference type="NCBI Taxonomy" id="29817"/>
    <lineage>
        <taxon>Eukaryota</taxon>
        <taxon>Viridiplantae</taxon>
        <taxon>Streptophyta</taxon>
        <taxon>Embryophyta</taxon>
        <taxon>Tracheophyta</taxon>
        <taxon>Spermatophyta</taxon>
        <taxon>Magnoliopsida</taxon>
        <taxon>Liliopsida</taxon>
        <taxon>Asparagales</taxon>
        <taxon>Iridaceae</taxon>
        <taxon>Iridoideae</taxon>
        <taxon>Irideae</taxon>
        <taxon>Iris</taxon>
    </lineage>
</organism>
<evidence type="ECO:0000313" key="1">
    <source>
        <dbReference type="EMBL" id="KAJ6848119.1"/>
    </source>
</evidence>
<reference evidence="1" key="2">
    <citation type="submission" date="2023-04" db="EMBL/GenBank/DDBJ databases">
        <authorList>
            <person name="Bruccoleri R.E."/>
            <person name="Oakeley E.J."/>
            <person name="Faust A.-M."/>
            <person name="Dessus-Babus S."/>
            <person name="Altorfer M."/>
            <person name="Burckhardt D."/>
            <person name="Oertli M."/>
            <person name="Naumann U."/>
            <person name="Petersen F."/>
            <person name="Wong J."/>
        </authorList>
    </citation>
    <scope>NUCLEOTIDE SEQUENCE</scope>
    <source>
        <strain evidence="1">GSM-AAB239-AS_SAM_17_03QT</strain>
        <tissue evidence="1">Leaf</tissue>
    </source>
</reference>
<reference evidence="1" key="1">
    <citation type="journal article" date="2023" name="GigaByte">
        <title>Genome assembly of the bearded iris, Iris pallida Lam.</title>
        <authorList>
            <person name="Bruccoleri R.E."/>
            <person name="Oakeley E.J."/>
            <person name="Faust A.M.E."/>
            <person name="Altorfer M."/>
            <person name="Dessus-Babus S."/>
            <person name="Burckhardt D."/>
            <person name="Oertli M."/>
            <person name="Naumann U."/>
            <person name="Petersen F."/>
            <person name="Wong J."/>
        </authorList>
    </citation>
    <scope>NUCLEOTIDE SEQUENCE</scope>
    <source>
        <strain evidence="1">GSM-AAB239-AS_SAM_17_03QT</strain>
    </source>
</reference>